<accession>A0ABQ9GKP6</accession>
<reference evidence="2 3" key="1">
    <citation type="submission" date="2023-02" db="EMBL/GenBank/DDBJ databases">
        <title>LHISI_Scaffold_Assembly.</title>
        <authorList>
            <person name="Stuart O.P."/>
            <person name="Cleave R."/>
            <person name="Magrath M.J.L."/>
            <person name="Mikheyev A.S."/>
        </authorList>
    </citation>
    <scope>NUCLEOTIDE SEQUENCE [LARGE SCALE GENOMIC DNA]</scope>
    <source>
        <strain evidence="2">Daus_M_001</strain>
        <tissue evidence="2">Leg muscle</tissue>
    </source>
</reference>
<evidence type="ECO:0000313" key="2">
    <source>
        <dbReference type="EMBL" id="KAJ8872599.1"/>
    </source>
</evidence>
<protein>
    <recommendedName>
        <fullName evidence="1">PiggyBac transposable element-derived protein domain-containing protein</fullName>
    </recommendedName>
</protein>
<sequence>MRVVMDLVEPYFESGRDVTADNFFTSIPLAEALLCKKLMLVGTLRANEREIPQQFLPNLQRKEKSSILGYTKDITIVLYRKTEKQLYFYQLNITMPQYMKTKTESLK</sequence>
<dbReference type="Proteomes" id="UP001159363">
    <property type="component" value="Chromosome 10"/>
</dbReference>
<dbReference type="PANTHER" id="PTHR46599:SF6">
    <property type="entry name" value="DUAL SPECIFICITY PHOSPHATASE 26"/>
    <property type="match status" value="1"/>
</dbReference>
<keyword evidence="3" id="KW-1185">Reference proteome</keyword>
<name>A0ABQ9GKP6_9NEOP</name>
<evidence type="ECO:0000259" key="1">
    <source>
        <dbReference type="Pfam" id="PF13843"/>
    </source>
</evidence>
<dbReference type="Pfam" id="PF13843">
    <property type="entry name" value="DDE_Tnp_1_7"/>
    <property type="match status" value="1"/>
</dbReference>
<proteinExistence type="predicted"/>
<dbReference type="EMBL" id="JARBHB010000011">
    <property type="protein sequence ID" value="KAJ8872599.1"/>
    <property type="molecule type" value="Genomic_DNA"/>
</dbReference>
<organism evidence="2 3">
    <name type="scientific">Dryococelus australis</name>
    <dbReference type="NCBI Taxonomy" id="614101"/>
    <lineage>
        <taxon>Eukaryota</taxon>
        <taxon>Metazoa</taxon>
        <taxon>Ecdysozoa</taxon>
        <taxon>Arthropoda</taxon>
        <taxon>Hexapoda</taxon>
        <taxon>Insecta</taxon>
        <taxon>Pterygota</taxon>
        <taxon>Neoptera</taxon>
        <taxon>Polyneoptera</taxon>
        <taxon>Phasmatodea</taxon>
        <taxon>Verophasmatodea</taxon>
        <taxon>Anareolatae</taxon>
        <taxon>Phasmatidae</taxon>
        <taxon>Eurycanthinae</taxon>
        <taxon>Dryococelus</taxon>
    </lineage>
</organism>
<feature type="domain" description="PiggyBac transposable element-derived protein" evidence="1">
    <location>
        <begin position="2"/>
        <end position="90"/>
    </location>
</feature>
<gene>
    <name evidence="2" type="ORF">PR048_026205</name>
</gene>
<dbReference type="InterPro" id="IPR029526">
    <property type="entry name" value="PGBD"/>
</dbReference>
<dbReference type="PANTHER" id="PTHR46599">
    <property type="entry name" value="PIGGYBAC TRANSPOSABLE ELEMENT-DERIVED PROTEIN 4"/>
    <property type="match status" value="1"/>
</dbReference>
<comment type="caution">
    <text evidence="2">The sequence shown here is derived from an EMBL/GenBank/DDBJ whole genome shotgun (WGS) entry which is preliminary data.</text>
</comment>
<evidence type="ECO:0000313" key="3">
    <source>
        <dbReference type="Proteomes" id="UP001159363"/>
    </source>
</evidence>